<keyword evidence="3" id="KW-1185">Reference proteome</keyword>
<accession>A0ABM8VZ12</accession>
<evidence type="ECO:0000313" key="2">
    <source>
        <dbReference type="EMBL" id="CAG8482916.1"/>
    </source>
</evidence>
<reference evidence="2 3" key="1">
    <citation type="submission" date="2021-06" db="EMBL/GenBank/DDBJ databases">
        <authorList>
            <person name="Kallberg Y."/>
            <person name="Tangrot J."/>
            <person name="Rosling A."/>
        </authorList>
    </citation>
    <scope>NUCLEOTIDE SEQUENCE [LARGE SCALE GENOMIC DNA]</scope>
    <source>
        <strain evidence="2 3">120-4 pot B 10/14</strain>
    </source>
</reference>
<keyword evidence="1" id="KW-0812">Transmembrane</keyword>
<proteinExistence type="predicted"/>
<dbReference type="EMBL" id="CAJVQB010000341">
    <property type="protein sequence ID" value="CAG8482916.1"/>
    <property type="molecule type" value="Genomic_DNA"/>
</dbReference>
<sequence>MTAGSGTIYIPPLNNITKEFVVWTACPKINTTYLSFNVTLVSSPDPVSPELIDYLTIRNMYTKKYIYGIEVIRYDENNFTDQYAYCNGNFTTKCSSSYSENFIPNQLWCLAIGNFWNESLRAHIDFSFALDVKNSTNIIDSIYDSPVSRSCKAIKMNFECLLLILVIIILQLFFN</sequence>
<organism evidence="2 3">
    <name type="scientific">Gigaspora margarita</name>
    <dbReference type="NCBI Taxonomy" id="4874"/>
    <lineage>
        <taxon>Eukaryota</taxon>
        <taxon>Fungi</taxon>
        <taxon>Fungi incertae sedis</taxon>
        <taxon>Mucoromycota</taxon>
        <taxon>Glomeromycotina</taxon>
        <taxon>Glomeromycetes</taxon>
        <taxon>Diversisporales</taxon>
        <taxon>Gigasporaceae</taxon>
        <taxon>Gigaspora</taxon>
    </lineage>
</organism>
<evidence type="ECO:0000313" key="3">
    <source>
        <dbReference type="Proteomes" id="UP000789901"/>
    </source>
</evidence>
<keyword evidence="1" id="KW-1133">Transmembrane helix</keyword>
<keyword evidence="1" id="KW-0472">Membrane</keyword>
<evidence type="ECO:0000256" key="1">
    <source>
        <dbReference type="SAM" id="Phobius"/>
    </source>
</evidence>
<feature type="transmembrane region" description="Helical" evidence="1">
    <location>
        <begin position="156"/>
        <end position="174"/>
    </location>
</feature>
<gene>
    <name evidence="2" type="ORF">GMARGA_LOCUS1331</name>
</gene>
<comment type="caution">
    <text evidence="2">The sequence shown here is derived from an EMBL/GenBank/DDBJ whole genome shotgun (WGS) entry which is preliminary data.</text>
</comment>
<name>A0ABM8VZ12_GIGMA</name>
<protein>
    <submittedName>
        <fullName evidence="2">2931_t:CDS:1</fullName>
    </submittedName>
</protein>
<dbReference type="Proteomes" id="UP000789901">
    <property type="component" value="Unassembled WGS sequence"/>
</dbReference>